<reference evidence="3 4" key="1">
    <citation type="journal article" date="2012" name="Eukaryot. Cell">
        <title>Draft genome sequence of CBS 2479, the standard type strain of Trichosporon asahii.</title>
        <authorList>
            <person name="Yang R.Y."/>
            <person name="Li H.T."/>
            <person name="Zhu H."/>
            <person name="Zhou G.P."/>
            <person name="Wang M."/>
            <person name="Wang L."/>
        </authorList>
    </citation>
    <scope>NUCLEOTIDE SEQUENCE [LARGE SCALE GENOMIC DNA]</scope>
    <source>
        <strain evidence="4">ATCC 90039 / CBS 2479 / JCM 2466 / KCTC 7840 / NCYC 2677 / UAMH 7654</strain>
    </source>
</reference>
<organism evidence="3 4">
    <name type="scientific">Trichosporon asahii var. asahii (strain ATCC 90039 / CBS 2479 / JCM 2466 / KCTC 7840 / NBRC 103889/ NCYC 2677 / UAMH 7654)</name>
    <name type="common">Yeast</name>
    <dbReference type="NCBI Taxonomy" id="1186058"/>
    <lineage>
        <taxon>Eukaryota</taxon>
        <taxon>Fungi</taxon>
        <taxon>Dikarya</taxon>
        <taxon>Basidiomycota</taxon>
        <taxon>Agaricomycotina</taxon>
        <taxon>Tremellomycetes</taxon>
        <taxon>Trichosporonales</taxon>
        <taxon>Trichosporonaceae</taxon>
        <taxon>Trichosporon</taxon>
    </lineage>
</organism>
<feature type="signal peptide" evidence="2">
    <location>
        <begin position="1"/>
        <end position="16"/>
    </location>
</feature>
<dbReference type="GeneID" id="25987906"/>
<dbReference type="VEuPathDB" id="FungiDB:A1Q1_04393"/>
<feature type="region of interest" description="Disordered" evidence="1">
    <location>
        <begin position="37"/>
        <end position="101"/>
    </location>
</feature>
<proteinExistence type="predicted"/>
<protein>
    <recommendedName>
        <fullName evidence="5">Hydrophobin</fullName>
    </recommendedName>
</protein>
<accession>J5SPZ2</accession>
<dbReference type="EMBL" id="ALBS01000273">
    <property type="protein sequence ID" value="EJT46881.1"/>
    <property type="molecule type" value="Genomic_DNA"/>
</dbReference>
<feature type="chain" id="PRO_5003785556" description="Hydrophobin" evidence="2">
    <location>
        <begin position="17"/>
        <end position="179"/>
    </location>
</feature>
<dbReference type="KEGG" id="tasa:A1Q1_04393"/>
<evidence type="ECO:0000313" key="3">
    <source>
        <dbReference type="EMBL" id="EJT46881.1"/>
    </source>
</evidence>
<evidence type="ECO:0000313" key="4">
    <source>
        <dbReference type="Proteomes" id="UP000002748"/>
    </source>
</evidence>
<dbReference type="HOGENOM" id="CLU_1504503_0_0_1"/>
<name>J5SPZ2_TRIAS</name>
<comment type="caution">
    <text evidence="3">The sequence shown here is derived from an EMBL/GenBank/DDBJ whole genome shotgun (WGS) entry which is preliminary data.</text>
</comment>
<dbReference type="AlphaFoldDB" id="J5SPZ2"/>
<gene>
    <name evidence="3" type="ORF">A1Q1_04393</name>
</gene>
<feature type="compositionally biased region" description="Low complexity" evidence="1">
    <location>
        <begin position="37"/>
        <end position="99"/>
    </location>
</feature>
<keyword evidence="2" id="KW-0732">Signal</keyword>
<evidence type="ECO:0000256" key="2">
    <source>
        <dbReference type="SAM" id="SignalP"/>
    </source>
</evidence>
<evidence type="ECO:0008006" key="5">
    <source>
        <dbReference type="Google" id="ProtNLM"/>
    </source>
</evidence>
<dbReference type="Proteomes" id="UP000002748">
    <property type="component" value="Unassembled WGS sequence"/>
</dbReference>
<evidence type="ECO:0000256" key="1">
    <source>
        <dbReference type="SAM" id="MobiDB-lite"/>
    </source>
</evidence>
<sequence>MRILTIACVATAFAAALPADVRPAVQFNDVALIQPLSSGGSARGGSVSSGSKSGSSSSSNPGSKSGSSSSNSGSKSSNSGSKGSSGSSSWRPSTGSSGNRGYKNTAAGAAGGAAAGAGLVCVANNNNTIDPNALNNTNGTFTMNCTQQPTSNGAAINTPGSAVAYNSAALFAAALLTLL</sequence>
<dbReference type="RefSeq" id="XP_014178234.1">
    <property type="nucleotide sequence ID" value="XM_014322759.1"/>
</dbReference>